<sequence length="1321" mass="144570">MASEAVANGSTSAVDGLTPAQKLMEQHEAHHVTVEEVPDEEDLAHPPPSSILNGNKTGSATPLSEKAAGKQKADDSQPPATQSRGPATLNTQSEESFPALGAPRASASVAPTWGSGKAAALKNGTNGSAGVASAPASSMGKPISLPGRMSLPGKHTEQITFAPHQLISRQQLKKPMLEIVRDINRRSKANVEVRNGPGNTTIFVGTGPVDAVRQSLKEVATELGAKLSLTVPVPASVRAHIIGRQGSKIQEISKRTGARIHIPKQEDSGAIDDDDNATIDVTIEGNALTAEMARREIDAIVNERTSTVNLRLKDIPAEYYPFLAGPHNASVNALEQGRDVRVQIPQYTRWHTQAPPQAQRNEPIPFAPQASFPIQISGDRNAAQEVQAQLLRRAHQLRQQLAMEQRTVERGRHQFIVGDRGKSLHDFLQETGCSIILPPNNDDSETIYIVGPPDKIQDGVNKLEDLAAEMQMAVADYTREHRAAQAQTYARHMTRYLRQRQALEELERLHEASIVAPTMPDGPTTWEIYAPNGKTAMKARGDIQSVFAGHPPSRFASVSVDPFYHQVLQQRNAQQIRDETGVQLVFPEDRESSPELILVFEGNTPAADYTLPRGAPPASEVQAYQKGLQQAQQFIQNLTNSQQEITSRDVEAPPKFYEKIRRYVDREQQDLPRDTVPVQVMFGERRPQESRRRSNNGLAMRGPSDAVDDLAAKIAAFIEQEEKDELERGHVTTFDFPQKFANFLIGKRGENIRKLREEYDVDIQVNDGKVELKGPQAKANLAKAHILALAKRLEDEATHVLKIKSQYHRDLIGAKGNQVNRLQDRYHVRINFPRTATTNDDDAATEGGASQRNYRSQAADEVIIRGPKKGADEAREELLNLLQWTVDNSYTDSVSVAQSQVPSLIGAGGREMENLRAETGCQIDVPGAREAADPSGRAEIKLKGTKKQVEAAKKLLQERAKVFDDTLVKTIDVEKKHHRSLIGSNGANIRKIVTSAGGPDNTRDLNRIVRFPRPDSEETTIRVEGPKTVVEKIVASIQAQVASLENQISETIDVSPDKHRLLIGRGGETRRSIESKFNIQLDIPKQNVTGAARNQIKITGEEAAVENAKQHILDLVKGQEGETINVPQYLHHIISDNGQIFRRLRNDHRVTVDHAGHQIPPRPSQAEGGKARKGANGSALPLITDDVATDGAEEKYSWEVVDNTPGDGVDTSATIPWILRGPVDNLAKARQAVETAMESASKPSSTGYLILPDPRSYRLIVGPGGSTINSIRKKTGTKVQVPRDQAQGEAVEIVGTKEGVEEAKKLILDTVSKGGNGGRKA</sequence>
<accession>A0A9P4JR11</accession>
<keyword evidence="1" id="KW-0677">Repeat</keyword>
<feature type="domain" description="K Homology" evidence="5">
    <location>
        <begin position="888"/>
        <end position="961"/>
    </location>
</feature>
<dbReference type="PROSITE" id="PS50084">
    <property type="entry name" value="KH_TYPE_1"/>
    <property type="match status" value="8"/>
</dbReference>
<feature type="domain" description="K Homology" evidence="5">
    <location>
        <begin position="1243"/>
        <end position="1312"/>
    </location>
</feature>
<dbReference type="OrthoDB" id="10027144at2759"/>
<organism evidence="6 7">
    <name type="scientific">Delitschia confertaspora ATCC 74209</name>
    <dbReference type="NCBI Taxonomy" id="1513339"/>
    <lineage>
        <taxon>Eukaryota</taxon>
        <taxon>Fungi</taxon>
        <taxon>Dikarya</taxon>
        <taxon>Ascomycota</taxon>
        <taxon>Pezizomycotina</taxon>
        <taxon>Dothideomycetes</taxon>
        <taxon>Pleosporomycetidae</taxon>
        <taxon>Pleosporales</taxon>
        <taxon>Delitschiaceae</taxon>
        <taxon>Delitschia</taxon>
    </lineage>
</organism>
<feature type="compositionally biased region" description="Polar residues" evidence="4">
    <location>
        <begin position="78"/>
        <end position="91"/>
    </location>
</feature>
<keyword evidence="7" id="KW-1185">Reference proteome</keyword>
<gene>
    <name evidence="6" type="ORF">GQ43DRAFT_479577</name>
</gene>
<feature type="domain" description="K Homology" evidence="5">
    <location>
        <begin position="728"/>
        <end position="791"/>
    </location>
</feature>
<evidence type="ECO:0000313" key="7">
    <source>
        <dbReference type="Proteomes" id="UP000799536"/>
    </source>
</evidence>
<dbReference type="CDD" id="cd22449">
    <property type="entry name" value="KH-I_ScSCP160_rpt4"/>
    <property type="match status" value="1"/>
</dbReference>
<evidence type="ECO:0000313" key="6">
    <source>
        <dbReference type="EMBL" id="KAF2202811.1"/>
    </source>
</evidence>
<dbReference type="Pfam" id="PF00013">
    <property type="entry name" value="KH_1"/>
    <property type="match status" value="7"/>
</dbReference>
<dbReference type="GO" id="GO:0005737">
    <property type="term" value="C:cytoplasm"/>
    <property type="evidence" value="ECO:0007669"/>
    <property type="project" value="TreeGrafter"/>
</dbReference>
<dbReference type="GO" id="GO:0003729">
    <property type="term" value="F:mRNA binding"/>
    <property type="evidence" value="ECO:0007669"/>
    <property type="project" value="TreeGrafter"/>
</dbReference>
<dbReference type="CDD" id="cd02394">
    <property type="entry name" value="KH-I_Vigilin_rpt6"/>
    <property type="match status" value="1"/>
</dbReference>
<name>A0A9P4JR11_9PLEO</name>
<feature type="region of interest" description="Disordered" evidence="4">
    <location>
        <begin position="1"/>
        <end position="91"/>
    </location>
</feature>
<feature type="domain" description="K Homology" evidence="5">
    <location>
        <begin position="225"/>
        <end position="302"/>
    </location>
</feature>
<evidence type="ECO:0000256" key="1">
    <source>
        <dbReference type="ARBA" id="ARBA00022737"/>
    </source>
</evidence>
<feature type="compositionally biased region" description="Basic and acidic residues" evidence="4">
    <location>
        <begin position="24"/>
        <end position="34"/>
    </location>
</feature>
<feature type="region of interest" description="Disordered" evidence="4">
    <location>
        <begin position="835"/>
        <end position="854"/>
    </location>
</feature>
<dbReference type="InterPro" id="IPR036612">
    <property type="entry name" value="KH_dom_type_1_sf"/>
</dbReference>
<protein>
    <recommendedName>
        <fullName evidence="5">K Homology domain-containing protein</fullName>
    </recommendedName>
</protein>
<dbReference type="SUPFAM" id="SSF54791">
    <property type="entry name" value="Eukaryotic type KH-domain (KH-domain type I)"/>
    <property type="match status" value="7"/>
</dbReference>
<dbReference type="EMBL" id="ML993923">
    <property type="protein sequence ID" value="KAF2202811.1"/>
    <property type="molecule type" value="Genomic_DNA"/>
</dbReference>
<dbReference type="InterPro" id="IPR054548">
    <property type="entry name" value="SCP160-like_KH"/>
</dbReference>
<dbReference type="PANTHER" id="PTHR10627:SF31">
    <property type="entry name" value="DODECA-SATELLITE-BINDING PROTEIN 1, ISOFORM A"/>
    <property type="match status" value="1"/>
</dbReference>
<feature type="domain" description="K Homology" evidence="5">
    <location>
        <begin position="965"/>
        <end position="1042"/>
    </location>
</feature>
<dbReference type="CDD" id="cd22450">
    <property type="entry name" value="KH-I_ScSCP160_rpt5"/>
    <property type="match status" value="1"/>
</dbReference>
<dbReference type="InterPro" id="IPR004087">
    <property type="entry name" value="KH_dom"/>
</dbReference>
<evidence type="ECO:0000256" key="3">
    <source>
        <dbReference type="SAM" id="Coils"/>
    </source>
</evidence>
<evidence type="ECO:0000259" key="5">
    <source>
        <dbReference type="SMART" id="SM00322"/>
    </source>
</evidence>
<feature type="coiled-coil region" evidence="3">
    <location>
        <begin position="460"/>
        <end position="487"/>
    </location>
</feature>
<feature type="domain" description="K Homology" evidence="5">
    <location>
        <begin position="1118"/>
        <end position="1238"/>
    </location>
</feature>
<dbReference type="Gene3D" id="3.30.1370.10">
    <property type="entry name" value="K Homology domain, type 1"/>
    <property type="match status" value="9"/>
</dbReference>
<proteinExistence type="predicted"/>
<evidence type="ECO:0000256" key="4">
    <source>
        <dbReference type="SAM" id="MobiDB-lite"/>
    </source>
</evidence>
<dbReference type="InterPro" id="IPR004088">
    <property type="entry name" value="KH_dom_type_1"/>
</dbReference>
<dbReference type="Pfam" id="PF22952">
    <property type="entry name" value="KH_11"/>
    <property type="match status" value="1"/>
</dbReference>
<dbReference type="PANTHER" id="PTHR10627">
    <property type="entry name" value="SCP160"/>
    <property type="match status" value="1"/>
</dbReference>
<keyword evidence="3" id="KW-0175">Coiled coil</keyword>
<reference evidence="6" key="1">
    <citation type="journal article" date="2020" name="Stud. Mycol.">
        <title>101 Dothideomycetes genomes: a test case for predicting lifestyles and emergence of pathogens.</title>
        <authorList>
            <person name="Haridas S."/>
            <person name="Albert R."/>
            <person name="Binder M."/>
            <person name="Bloem J."/>
            <person name="Labutti K."/>
            <person name="Salamov A."/>
            <person name="Andreopoulos B."/>
            <person name="Baker S."/>
            <person name="Barry K."/>
            <person name="Bills G."/>
            <person name="Bluhm B."/>
            <person name="Cannon C."/>
            <person name="Castanera R."/>
            <person name="Culley D."/>
            <person name="Daum C."/>
            <person name="Ezra D."/>
            <person name="Gonzalez J."/>
            <person name="Henrissat B."/>
            <person name="Kuo A."/>
            <person name="Liang C."/>
            <person name="Lipzen A."/>
            <person name="Lutzoni F."/>
            <person name="Magnuson J."/>
            <person name="Mondo S."/>
            <person name="Nolan M."/>
            <person name="Ohm R."/>
            <person name="Pangilinan J."/>
            <person name="Park H.-J."/>
            <person name="Ramirez L."/>
            <person name="Alfaro M."/>
            <person name="Sun H."/>
            <person name="Tritt A."/>
            <person name="Yoshinaga Y."/>
            <person name="Zwiers L.-H."/>
            <person name="Turgeon B."/>
            <person name="Goodwin S."/>
            <person name="Spatafora J."/>
            <person name="Crous P."/>
            <person name="Grigoriev I."/>
        </authorList>
    </citation>
    <scope>NUCLEOTIDE SEQUENCE</scope>
    <source>
        <strain evidence="6">ATCC 74209</strain>
    </source>
</reference>
<keyword evidence="2" id="KW-0694">RNA-binding</keyword>
<feature type="coiled-coil region" evidence="3">
    <location>
        <begin position="380"/>
        <end position="407"/>
    </location>
</feature>
<feature type="domain" description="K Homology" evidence="5">
    <location>
        <begin position="306"/>
        <end position="395"/>
    </location>
</feature>
<feature type="domain" description="K Homology" evidence="5">
    <location>
        <begin position="1046"/>
        <end position="1117"/>
    </location>
</feature>
<dbReference type="Proteomes" id="UP000799536">
    <property type="component" value="Unassembled WGS sequence"/>
</dbReference>
<comment type="caution">
    <text evidence="6">The sequence shown here is derived from an EMBL/GenBank/DDBJ whole genome shotgun (WGS) entry which is preliminary data.</text>
</comment>
<dbReference type="CDD" id="cd22448">
    <property type="entry name" value="KH-I_ScSCP160_rpt3"/>
    <property type="match status" value="1"/>
</dbReference>
<dbReference type="SMART" id="SM00322">
    <property type="entry name" value="KH"/>
    <property type="match status" value="10"/>
</dbReference>
<feature type="region of interest" description="Disordered" evidence="4">
    <location>
        <begin position="1154"/>
        <end position="1178"/>
    </location>
</feature>
<dbReference type="CDD" id="cd22408">
    <property type="entry name" value="KH-I_Vigilin_rpt4"/>
    <property type="match status" value="1"/>
</dbReference>
<feature type="compositionally biased region" description="Polar residues" evidence="4">
    <location>
        <begin position="50"/>
        <end position="62"/>
    </location>
</feature>
<feature type="domain" description="K Homology" evidence="5">
    <location>
        <begin position="400"/>
        <end position="468"/>
    </location>
</feature>
<evidence type="ECO:0000256" key="2">
    <source>
        <dbReference type="PROSITE-ProRule" id="PRU00117"/>
    </source>
</evidence>
<feature type="domain" description="K Homology" evidence="5">
    <location>
        <begin position="795"/>
        <end position="883"/>
    </location>
</feature>